<dbReference type="Proteomes" id="UP001145072">
    <property type="component" value="Unassembled WGS sequence"/>
</dbReference>
<dbReference type="InterPro" id="IPR052534">
    <property type="entry name" value="Extracell_DNA_Util/SecSys_Comp"/>
</dbReference>
<feature type="coiled-coil region" evidence="1">
    <location>
        <begin position="48"/>
        <end position="85"/>
    </location>
</feature>
<dbReference type="AlphaFoldDB" id="A0A9X3WIK3"/>
<organism evidence="3 4">
    <name type="scientific">Aquibacillus koreensis</name>
    <dbReference type="NCBI Taxonomy" id="279446"/>
    <lineage>
        <taxon>Bacteria</taxon>
        <taxon>Bacillati</taxon>
        <taxon>Bacillota</taxon>
        <taxon>Bacilli</taxon>
        <taxon>Bacillales</taxon>
        <taxon>Bacillaceae</taxon>
        <taxon>Aquibacillus</taxon>
    </lineage>
</organism>
<keyword evidence="1" id="KW-0175">Coiled coil</keyword>
<gene>
    <name evidence="3" type="ORF">NC661_02045</name>
</gene>
<evidence type="ECO:0008006" key="5">
    <source>
        <dbReference type="Google" id="ProtNLM"/>
    </source>
</evidence>
<keyword evidence="4" id="KW-1185">Reference proteome</keyword>
<comment type="caution">
    <text evidence="3">The sequence shown here is derived from an EMBL/GenBank/DDBJ whole genome shotgun (WGS) entry which is preliminary data.</text>
</comment>
<proteinExistence type="predicted"/>
<dbReference type="RefSeq" id="WP_259871950.1">
    <property type="nucleotide sequence ID" value="NZ_JAMQJZ010000001.1"/>
</dbReference>
<evidence type="ECO:0000313" key="3">
    <source>
        <dbReference type="EMBL" id="MDC3419160.1"/>
    </source>
</evidence>
<reference evidence="3" key="1">
    <citation type="submission" date="2022-06" db="EMBL/GenBank/DDBJ databases">
        <title>Aquibacillus sp. a new bacterium isolated from soil saline samples.</title>
        <authorList>
            <person name="Galisteo C."/>
            <person name="De La Haba R."/>
            <person name="Sanchez-Porro C."/>
            <person name="Ventosa A."/>
        </authorList>
    </citation>
    <scope>NUCLEOTIDE SEQUENCE</scope>
    <source>
        <strain evidence="3">JCM 12387</strain>
    </source>
</reference>
<feature type="transmembrane region" description="Helical" evidence="2">
    <location>
        <begin position="17"/>
        <end position="36"/>
    </location>
</feature>
<dbReference type="PANTHER" id="PTHR40278">
    <property type="entry name" value="DNA UTILIZATION PROTEIN HOFN"/>
    <property type="match status" value="1"/>
</dbReference>
<keyword evidence="2" id="KW-1133">Transmembrane helix</keyword>
<dbReference type="PANTHER" id="PTHR40278:SF1">
    <property type="entry name" value="DNA UTILIZATION PROTEIN HOFN"/>
    <property type="match status" value="1"/>
</dbReference>
<accession>A0A9X3WIK3</accession>
<protein>
    <recommendedName>
        <fullName evidence="5">Tfp pilus assembly protein PilN</fullName>
    </recommendedName>
</protein>
<keyword evidence="2" id="KW-0812">Transmembrane</keyword>
<evidence type="ECO:0000256" key="2">
    <source>
        <dbReference type="SAM" id="Phobius"/>
    </source>
</evidence>
<sequence>MVEINFLETKKRNLTPYILALLFLLLLLGAAFILYWQMVNYEEQVAILEEKRDANIALQTEIRSVEALQAQRNTLKNQVDQLETTRYPTLSLLDQMIGLLPDNVYFESYTFSIQDGLYLDIRVDDVEQVAAYSFALESEDFVNHVEISQITNQDATSYIASMYVEMDEQVLLEVAQTNDN</sequence>
<dbReference type="EMBL" id="JAMQJZ010000001">
    <property type="protein sequence ID" value="MDC3419160.1"/>
    <property type="molecule type" value="Genomic_DNA"/>
</dbReference>
<evidence type="ECO:0000313" key="4">
    <source>
        <dbReference type="Proteomes" id="UP001145072"/>
    </source>
</evidence>
<name>A0A9X3WIK3_9BACI</name>
<evidence type="ECO:0000256" key="1">
    <source>
        <dbReference type="SAM" id="Coils"/>
    </source>
</evidence>
<keyword evidence="2" id="KW-0472">Membrane</keyword>